<name>A0A6A6JV16_WESOR</name>
<evidence type="ECO:0000313" key="2">
    <source>
        <dbReference type="EMBL" id="KAF2278879.1"/>
    </source>
</evidence>
<gene>
    <name evidence="2" type="ORF">EI97DRAFT_222553</name>
</gene>
<keyword evidence="1" id="KW-1133">Transmembrane helix</keyword>
<reference evidence="2" key="1">
    <citation type="journal article" date="2020" name="Stud. Mycol.">
        <title>101 Dothideomycetes genomes: a test case for predicting lifestyles and emergence of pathogens.</title>
        <authorList>
            <person name="Haridas S."/>
            <person name="Albert R."/>
            <person name="Binder M."/>
            <person name="Bloem J."/>
            <person name="Labutti K."/>
            <person name="Salamov A."/>
            <person name="Andreopoulos B."/>
            <person name="Baker S."/>
            <person name="Barry K."/>
            <person name="Bills G."/>
            <person name="Bluhm B."/>
            <person name="Cannon C."/>
            <person name="Castanera R."/>
            <person name="Culley D."/>
            <person name="Daum C."/>
            <person name="Ezra D."/>
            <person name="Gonzalez J."/>
            <person name="Henrissat B."/>
            <person name="Kuo A."/>
            <person name="Liang C."/>
            <person name="Lipzen A."/>
            <person name="Lutzoni F."/>
            <person name="Magnuson J."/>
            <person name="Mondo S."/>
            <person name="Nolan M."/>
            <person name="Ohm R."/>
            <person name="Pangilinan J."/>
            <person name="Park H.-J."/>
            <person name="Ramirez L."/>
            <person name="Alfaro M."/>
            <person name="Sun H."/>
            <person name="Tritt A."/>
            <person name="Yoshinaga Y."/>
            <person name="Zwiers L.-H."/>
            <person name="Turgeon B."/>
            <person name="Goodwin S."/>
            <person name="Spatafora J."/>
            <person name="Crous P."/>
            <person name="Grigoriev I."/>
        </authorList>
    </citation>
    <scope>NUCLEOTIDE SEQUENCE</scope>
    <source>
        <strain evidence="2">CBS 379.55</strain>
    </source>
</reference>
<accession>A0A6A6JV16</accession>
<dbReference type="Proteomes" id="UP000800097">
    <property type="component" value="Unassembled WGS sequence"/>
</dbReference>
<keyword evidence="1" id="KW-0472">Membrane</keyword>
<dbReference type="AlphaFoldDB" id="A0A6A6JV16"/>
<sequence length="90" mass="9904">MEYTLLSAAELIDAVVVYLLGVICSVTIPSVFFLCMAQRPISSHSSVGHYIFSDRGGEAESNIASDLCHCSFALNVFLLLLLFPLHLQKR</sequence>
<protein>
    <submittedName>
        <fullName evidence="2">Uncharacterized protein</fullName>
    </submittedName>
</protein>
<proteinExistence type="predicted"/>
<evidence type="ECO:0000256" key="1">
    <source>
        <dbReference type="SAM" id="Phobius"/>
    </source>
</evidence>
<keyword evidence="3" id="KW-1185">Reference proteome</keyword>
<dbReference type="EMBL" id="ML986487">
    <property type="protein sequence ID" value="KAF2278879.1"/>
    <property type="molecule type" value="Genomic_DNA"/>
</dbReference>
<evidence type="ECO:0000313" key="3">
    <source>
        <dbReference type="Proteomes" id="UP000800097"/>
    </source>
</evidence>
<dbReference type="GeneID" id="54547044"/>
<keyword evidence="1" id="KW-0812">Transmembrane</keyword>
<dbReference type="RefSeq" id="XP_033656418.1">
    <property type="nucleotide sequence ID" value="XM_033793869.1"/>
</dbReference>
<organism evidence="2 3">
    <name type="scientific">Westerdykella ornata</name>
    <dbReference type="NCBI Taxonomy" id="318751"/>
    <lineage>
        <taxon>Eukaryota</taxon>
        <taxon>Fungi</taxon>
        <taxon>Dikarya</taxon>
        <taxon>Ascomycota</taxon>
        <taxon>Pezizomycotina</taxon>
        <taxon>Dothideomycetes</taxon>
        <taxon>Pleosporomycetidae</taxon>
        <taxon>Pleosporales</taxon>
        <taxon>Sporormiaceae</taxon>
        <taxon>Westerdykella</taxon>
    </lineage>
</organism>
<feature type="transmembrane region" description="Helical" evidence="1">
    <location>
        <begin position="15"/>
        <end position="36"/>
    </location>
</feature>